<dbReference type="FunFam" id="1.20.1720.10:FF:000012">
    <property type="entry name" value="MFS toxin efflux pump (AflT)"/>
    <property type="match status" value="1"/>
</dbReference>
<feature type="transmembrane region" description="Helical" evidence="6">
    <location>
        <begin position="242"/>
        <end position="261"/>
    </location>
</feature>
<protein>
    <recommendedName>
        <fullName evidence="7">Major facilitator superfamily (MFS) profile domain-containing protein</fullName>
    </recommendedName>
</protein>
<keyword evidence="9" id="KW-1185">Reference proteome</keyword>
<feature type="transmembrane region" description="Helical" evidence="6">
    <location>
        <begin position="136"/>
        <end position="157"/>
    </location>
</feature>
<name>A0AA38Y406_9EURO</name>
<feature type="transmembrane region" description="Helical" evidence="6">
    <location>
        <begin position="81"/>
        <end position="98"/>
    </location>
</feature>
<proteinExistence type="predicted"/>
<comment type="caution">
    <text evidence="8">The sequence shown here is derived from an EMBL/GenBank/DDBJ whole genome shotgun (WGS) entry which is preliminary data.</text>
</comment>
<feature type="transmembrane region" description="Helical" evidence="6">
    <location>
        <begin position="43"/>
        <end position="69"/>
    </location>
</feature>
<keyword evidence="2 6" id="KW-0812">Transmembrane</keyword>
<evidence type="ECO:0000256" key="5">
    <source>
        <dbReference type="SAM" id="MobiDB-lite"/>
    </source>
</evidence>
<dbReference type="GO" id="GO:0022857">
    <property type="term" value="F:transmembrane transporter activity"/>
    <property type="evidence" value="ECO:0007669"/>
    <property type="project" value="InterPro"/>
</dbReference>
<dbReference type="Proteomes" id="UP001172681">
    <property type="component" value="Unassembled WGS sequence"/>
</dbReference>
<feature type="transmembrane region" description="Helical" evidence="6">
    <location>
        <begin position="305"/>
        <end position="331"/>
    </location>
</feature>
<dbReference type="InterPro" id="IPR036259">
    <property type="entry name" value="MFS_trans_sf"/>
</dbReference>
<feature type="transmembrane region" description="Helical" evidence="6">
    <location>
        <begin position="110"/>
        <end position="130"/>
    </location>
</feature>
<feature type="domain" description="Major facilitator superfamily (MFS) profile" evidence="7">
    <location>
        <begin position="46"/>
        <end position="534"/>
    </location>
</feature>
<gene>
    <name evidence="8" type="ORF">H2204_006304</name>
</gene>
<feature type="transmembrane region" description="Helical" evidence="6">
    <location>
        <begin position="371"/>
        <end position="392"/>
    </location>
</feature>
<reference evidence="8" key="1">
    <citation type="submission" date="2022-10" db="EMBL/GenBank/DDBJ databases">
        <title>Culturing micro-colonial fungi from biological soil crusts in the Mojave desert and describing Neophaeococcomyces mojavensis, and introducing the new genera and species Taxawa tesnikishii.</title>
        <authorList>
            <person name="Kurbessoian T."/>
            <person name="Stajich J.E."/>
        </authorList>
    </citation>
    <scope>NUCLEOTIDE SEQUENCE</scope>
    <source>
        <strain evidence="8">TK_35</strain>
    </source>
</reference>
<feature type="region of interest" description="Disordered" evidence="5">
    <location>
        <begin position="535"/>
        <end position="570"/>
    </location>
</feature>
<feature type="region of interest" description="Disordered" evidence="5">
    <location>
        <begin position="1"/>
        <end position="30"/>
    </location>
</feature>
<feature type="transmembrane region" description="Helical" evidence="6">
    <location>
        <begin position="169"/>
        <end position="191"/>
    </location>
</feature>
<dbReference type="Gene3D" id="1.20.1250.20">
    <property type="entry name" value="MFS general substrate transporter like domains"/>
    <property type="match status" value="2"/>
</dbReference>
<dbReference type="AlphaFoldDB" id="A0AA38Y406"/>
<comment type="subcellular location">
    <subcellularLocation>
        <location evidence="1">Membrane</location>
        <topology evidence="1">Multi-pass membrane protein</topology>
    </subcellularLocation>
</comment>
<feature type="transmembrane region" description="Helical" evidence="6">
    <location>
        <begin position="273"/>
        <end position="293"/>
    </location>
</feature>
<evidence type="ECO:0000256" key="6">
    <source>
        <dbReference type="SAM" id="Phobius"/>
    </source>
</evidence>
<feature type="transmembrane region" description="Helical" evidence="6">
    <location>
        <begin position="343"/>
        <end position="364"/>
    </location>
</feature>
<dbReference type="CDD" id="cd17502">
    <property type="entry name" value="MFS_Azr1_MDR_like"/>
    <property type="match status" value="1"/>
</dbReference>
<accession>A0AA38Y406</accession>
<dbReference type="PANTHER" id="PTHR23501">
    <property type="entry name" value="MAJOR FACILITATOR SUPERFAMILY"/>
    <property type="match status" value="1"/>
</dbReference>
<keyword evidence="4 6" id="KW-0472">Membrane</keyword>
<feature type="transmembrane region" description="Helical" evidence="6">
    <location>
        <begin position="203"/>
        <end position="221"/>
    </location>
</feature>
<evidence type="ECO:0000256" key="1">
    <source>
        <dbReference type="ARBA" id="ARBA00004141"/>
    </source>
</evidence>
<evidence type="ECO:0000313" key="8">
    <source>
        <dbReference type="EMBL" id="KAJ9634479.1"/>
    </source>
</evidence>
<dbReference type="InterPro" id="IPR011701">
    <property type="entry name" value="MFS"/>
</dbReference>
<evidence type="ECO:0000259" key="7">
    <source>
        <dbReference type="PROSITE" id="PS50850"/>
    </source>
</evidence>
<evidence type="ECO:0000256" key="2">
    <source>
        <dbReference type="ARBA" id="ARBA00022692"/>
    </source>
</evidence>
<dbReference type="InterPro" id="IPR020846">
    <property type="entry name" value="MFS_dom"/>
</dbReference>
<sequence>MSNTHPPPSEEQDQTTRQSPGDDNDDNEYADAEENFKPKTFRFWAIILSVYLAIFLVALDRLIIATAIPSITNEFHSVNDIGWYGSSYMMTCAIFSPLSGRIYQLYPTKWVFLGFITVFEIGSAICGAAPNSGALIGGRTVAGAGAAGIFGGGIQIIMPMVPLRKRPIFTGFFGLAFGVSSVIGPFLGGVFTDNKHLTWRWCFYINLPIGGAAILAIFLFFKLQSPPREKVPLLQQLLRLDPLGCLFFVPSMICLILALQWGGTTYPWSAPKVIGVLVTFAVTFVMFLVVEVLTPKTAMAPARVILNRSVAGGMLSMFLMMGATMAVLYYLSIWFQSAQGHSAYQAGIRTIPLVVAMVVFGIIVSVITQKIGYYVPAMYLSSVLLAVGGGMLSTLRPGAAAREWIGYQVITGFGMGAAQQAPSLAPQKVLPRADVPLGTALIFFSAQLGGAVFVAVSQNIFAHQLIDSLEAISGVDAQAIVKVGATAFRRIVAPNKLGAVIQAYNHSLTRVFILAAALGAGTVVGAAMMEWKSLKDKSSDGAPEEKSDPEDQKNPDSKAESVSKTEVQEK</sequence>
<keyword evidence="3 6" id="KW-1133">Transmembrane helix</keyword>
<dbReference type="SUPFAM" id="SSF103473">
    <property type="entry name" value="MFS general substrate transporter"/>
    <property type="match status" value="1"/>
</dbReference>
<dbReference type="PANTHER" id="PTHR23501:SF201">
    <property type="entry name" value="MFS AFLATOXIN EFFLUX PUMP"/>
    <property type="match status" value="1"/>
</dbReference>
<dbReference type="PROSITE" id="PS50850">
    <property type="entry name" value="MFS"/>
    <property type="match status" value="1"/>
</dbReference>
<feature type="transmembrane region" description="Helical" evidence="6">
    <location>
        <begin position="437"/>
        <end position="456"/>
    </location>
</feature>
<dbReference type="Pfam" id="PF07690">
    <property type="entry name" value="MFS_1"/>
    <property type="match status" value="1"/>
</dbReference>
<evidence type="ECO:0000313" key="9">
    <source>
        <dbReference type="Proteomes" id="UP001172681"/>
    </source>
</evidence>
<organism evidence="8 9">
    <name type="scientific">Knufia peltigerae</name>
    <dbReference type="NCBI Taxonomy" id="1002370"/>
    <lineage>
        <taxon>Eukaryota</taxon>
        <taxon>Fungi</taxon>
        <taxon>Dikarya</taxon>
        <taxon>Ascomycota</taxon>
        <taxon>Pezizomycotina</taxon>
        <taxon>Eurotiomycetes</taxon>
        <taxon>Chaetothyriomycetidae</taxon>
        <taxon>Chaetothyriales</taxon>
        <taxon>Trichomeriaceae</taxon>
        <taxon>Knufia</taxon>
    </lineage>
</organism>
<evidence type="ECO:0000256" key="4">
    <source>
        <dbReference type="ARBA" id="ARBA00023136"/>
    </source>
</evidence>
<evidence type="ECO:0000256" key="3">
    <source>
        <dbReference type="ARBA" id="ARBA00022989"/>
    </source>
</evidence>
<dbReference type="EMBL" id="JAPDRN010000038">
    <property type="protein sequence ID" value="KAJ9634479.1"/>
    <property type="molecule type" value="Genomic_DNA"/>
</dbReference>
<dbReference type="FunFam" id="1.20.1250.20:FF:000196">
    <property type="entry name" value="MFS toxin efflux pump (AflT)"/>
    <property type="match status" value="1"/>
</dbReference>
<feature type="transmembrane region" description="Helical" evidence="6">
    <location>
        <begin position="511"/>
        <end position="529"/>
    </location>
</feature>
<dbReference type="GO" id="GO:0005886">
    <property type="term" value="C:plasma membrane"/>
    <property type="evidence" value="ECO:0007669"/>
    <property type="project" value="TreeGrafter"/>
</dbReference>